<keyword evidence="2" id="KW-0479">Metal-binding</keyword>
<evidence type="ECO:0000313" key="9">
    <source>
        <dbReference type="EMBL" id="PMD45905.1"/>
    </source>
</evidence>
<proteinExistence type="predicted"/>
<dbReference type="STRING" id="1149755.A0A2J6S561"/>
<dbReference type="Pfam" id="PF04082">
    <property type="entry name" value="Fungal_trans"/>
    <property type="match status" value="1"/>
</dbReference>
<dbReference type="InterPro" id="IPR007219">
    <property type="entry name" value="XnlR_reg_dom"/>
</dbReference>
<keyword evidence="10" id="KW-1185">Reference proteome</keyword>
<evidence type="ECO:0000256" key="1">
    <source>
        <dbReference type="ARBA" id="ARBA00004123"/>
    </source>
</evidence>
<evidence type="ECO:0000256" key="6">
    <source>
        <dbReference type="ARBA" id="ARBA00023242"/>
    </source>
</evidence>
<gene>
    <name evidence="9" type="ORF">L207DRAFT_203467</name>
</gene>
<feature type="domain" description="Zn(2)-C6 fungal-type" evidence="8">
    <location>
        <begin position="14"/>
        <end position="43"/>
    </location>
</feature>
<evidence type="ECO:0000256" key="4">
    <source>
        <dbReference type="ARBA" id="ARBA00023125"/>
    </source>
</evidence>
<dbReference type="Proteomes" id="UP000235786">
    <property type="component" value="Unassembled WGS sequence"/>
</dbReference>
<dbReference type="PANTHER" id="PTHR46910">
    <property type="entry name" value="TRANSCRIPTION FACTOR PDR1"/>
    <property type="match status" value="1"/>
</dbReference>
<feature type="region of interest" description="Disordered" evidence="7">
    <location>
        <begin position="634"/>
        <end position="693"/>
    </location>
</feature>
<evidence type="ECO:0000259" key="8">
    <source>
        <dbReference type="PROSITE" id="PS50048"/>
    </source>
</evidence>
<evidence type="ECO:0000256" key="7">
    <source>
        <dbReference type="SAM" id="MobiDB-lite"/>
    </source>
</evidence>
<dbReference type="PANTHER" id="PTHR46910:SF37">
    <property type="entry name" value="ZN(II)2CYS6 TRANSCRIPTION FACTOR (EUROFUNG)"/>
    <property type="match status" value="1"/>
</dbReference>
<dbReference type="SMART" id="SM00906">
    <property type="entry name" value="Fungal_trans"/>
    <property type="match status" value="1"/>
</dbReference>
<keyword evidence="4" id="KW-0238">DNA-binding</keyword>
<evidence type="ECO:0000256" key="5">
    <source>
        <dbReference type="ARBA" id="ARBA00023163"/>
    </source>
</evidence>
<dbReference type="InterPro" id="IPR050987">
    <property type="entry name" value="AtrR-like"/>
</dbReference>
<organism evidence="9 10">
    <name type="scientific">Hyaloscypha variabilis (strain UAMH 11265 / GT02V1 / F)</name>
    <name type="common">Meliniomyces variabilis</name>
    <dbReference type="NCBI Taxonomy" id="1149755"/>
    <lineage>
        <taxon>Eukaryota</taxon>
        <taxon>Fungi</taxon>
        <taxon>Dikarya</taxon>
        <taxon>Ascomycota</taxon>
        <taxon>Pezizomycotina</taxon>
        <taxon>Leotiomycetes</taxon>
        <taxon>Helotiales</taxon>
        <taxon>Hyaloscyphaceae</taxon>
        <taxon>Hyaloscypha</taxon>
        <taxon>Hyaloscypha variabilis</taxon>
    </lineage>
</organism>
<dbReference type="GO" id="GO:0005634">
    <property type="term" value="C:nucleus"/>
    <property type="evidence" value="ECO:0007669"/>
    <property type="project" value="UniProtKB-SubCell"/>
</dbReference>
<comment type="subcellular location">
    <subcellularLocation>
        <location evidence="1">Nucleus</location>
    </subcellularLocation>
</comment>
<dbReference type="InterPro" id="IPR036864">
    <property type="entry name" value="Zn2-C6_fun-type_DNA-bd_sf"/>
</dbReference>
<dbReference type="GO" id="GO:0006351">
    <property type="term" value="P:DNA-templated transcription"/>
    <property type="evidence" value="ECO:0007669"/>
    <property type="project" value="InterPro"/>
</dbReference>
<dbReference type="EMBL" id="KZ613939">
    <property type="protein sequence ID" value="PMD45905.1"/>
    <property type="molecule type" value="Genomic_DNA"/>
</dbReference>
<dbReference type="GO" id="GO:0008270">
    <property type="term" value="F:zinc ion binding"/>
    <property type="evidence" value="ECO:0007669"/>
    <property type="project" value="InterPro"/>
</dbReference>
<protein>
    <recommendedName>
        <fullName evidence="8">Zn(2)-C6 fungal-type domain-containing protein</fullName>
    </recommendedName>
</protein>
<dbReference type="AlphaFoldDB" id="A0A2J6S561"/>
<dbReference type="Gene3D" id="4.10.240.10">
    <property type="entry name" value="Zn(2)-C6 fungal-type DNA-binding domain"/>
    <property type="match status" value="1"/>
</dbReference>
<name>A0A2J6S561_HYAVF</name>
<accession>A0A2J6S561</accession>
<feature type="compositionally biased region" description="Low complexity" evidence="7">
    <location>
        <begin position="641"/>
        <end position="656"/>
    </location>
</feature>
<dbReference type="GO" id="GO:0000981">
    <property type="term" value="F:DNA-binding transcription factor activity, RNA polymerase II-specific"/>
    <property type="evidence" value="ECO:0007669"/>
    <property type="project" value="InterPro"/>
</dbReference>
<dbReference type="InterPro" id="IPR001138">
    <property type="entry name" value="Zn2Cys6_DnaBD"/>
</dbReference>
<sequence length="759" mass="86291">MESPSEAEKKRKLACESCRRRKMKCEWDNEDICNRCFQRQLRCIPHLTQPRRKRRKPETYLSSLEDRLRHIEEAIKRPSADSLLSRRSSVDLGHQPIPDRMSALKIDENGKSFFVGSSSNFSIISPMGMKWIAEITGSDEFEKAVSKIPNISDFNASDPKVWAYLQEQDREPLPSKECASAHINAFFRNGFNQIFPIFDETQTRERFSRHYPVTQSEDAAWYACLNMIFSLSEIVYSKIESPGGSDNSQVSTPRYGRLSDFRKTGCWKWFLNAATTFNELQFMDGSLSAVQAMISMCFILQTIPNPYPALVVAGAALRNAQALGLHRYLGHLSLSPEQIEQRRNIFWVGLVVERQMAIRMGRPSVIHDDDIGVDLPKATGPPGANFGHLRYVSQIVLIDGKIYNSLYSAKALSRSRIDRLRSAGLLDEELEYWRDQLPREIRPGCEVQLSEDKYLPTMMMHFAYFHSLTMIHRASSMNSGPWTEKHKLDDSIIKALKDSDINLRVFSGGAICIDAARSAISLLEQVSNTINMIDLNIFRVILYYPLSASLTLFANVLQQPTSPQALRDIELMKTVTSFALGHIEEEDAPSIFIVNFFSEINRITENFVLKSQIQSQQLAQARGDDQQRAMLSGNARSFGDTSPTQRSTSRPQQQSSNIQSQFTPPPNTASRENDSGQYKSPYVPAPSQPQAQHPEDINHQQYLNNFQNDPLAFLDNSQEYTPSPNMDLDPSWINGDDMLMQPELYIPNDGSWFFPFLNP</sequence>
<reference evidence="9 10" key="1">
    <citation type="submission" date="2016-04" db="EMBL/GenBank/DDBJ databases">
        <title>A degradative enzymes factory behind the ericoid mycorrhizal symbiosis.</title>
        <authorList>
            <consortium name="DOE Joint Genome Institute"/>
            <person name="Martino E."/>
            <person name="Morin E."/>
            <person name="Grelet G."/>
            <person name="Kuo A."/>
            <person name="Kohler A."/>
            <person name="Daghino S."/>
            <person name="Barry K."/>
            <person name="Choi C."/>
            <person name="Cichocki N."/>
            <person name="Clum A."/>
            <person name="Copeland A."/>
            <person name="Hainaut M."/>
            <person name="Haridas S."/>
            <person name="Labutti K."/>
            <person name="Lindquist E."/>
            <person name="Lipzen A."/>
            <person name="Khouja H.-R."/>
            <person name="Murat C."/>
            <person name="Ohm R."/>
            <person name="Olson A."/>
            <person name="Spatafora J."/>
            <person name="Veneault-Fourrey C."/>
            <person name="Henrissat B."/>
            <person name="Grigoriev I."/>
            <person name="Martin F."/>
            <person name="Perotto S."/>
        </authorList>
    </citation>
    <scope>NUCLEOTIDE SEQUENCE [LARGE SCALE GENOMIC DNA]</scope>
    <source>
        <strain evidence="9 10">F</strain>
    </source>
</reference>
<dbReference type="PROSITE" id="PS00463">
    <property type="entry name" value="ZN2_CY6_FUNGAL_1"/>
    <property type="match status" value="1"/>
</dbReference>
<keyword evidence="6" id="KW-0539">Nucleus</keyword>
<keyword evidence="3" id="KW-0805">Transcription regulation</keyword>
<dbReference type="CDD" id="cd12148">
    <property type="entry name" value="fungal_TF_MHR"/>
    <property type="match status" value="1"/>
</dbReference>
<dbReference type="OrthoDB" id="2123952at2759"/>
<evidence type="ECO:0000256" key="2">
    <source>
        <dbReference type="ARBA" id="ARBA00022723"/>
    </source>
</evidence>
<dbReference type="SUPFAM" id="SSF57701">
    <property type="entry name" value="Zn2/Cys6 DNA-binding domain"/>
    <property type="match status" value="1"/>
</dbReference>
<evidence type="ECO:0000313" key="10">
    <source>
        <dbReference type="Proteomes" id="UP000235786"/>
    </source>
</evidence>
<evidence type="ECO:0000256" key="3">
    <source>
        <dbReference type="ARBA" id="ARBA00023015"/>
    </source>
</evidence>
<keyword evidence="5" id="KW-0804">Transcription</keyword>
<dbReference type="CDD" id="cd00067">
    <property type="entry name" value="GAL4"/>
    <property type="match status" value="1"/>
</dbReference>
<dbReference type="GO" id="GO:0003677">
    <property type="term" value="F:DNA binding"/>
    <property type="evidence" value="ECO:0007669"/>
    <property type="project" value="UniProtKB-KW"/>
</dbReference>
<dbReference type="PROSITE" id="PS50048">
    <property type="entry name" value="ZN2_CY6_FUNGAL_2"/>
    <property type="match status" value="1"/>
</dbReference>